<sequence>MKLFQWDLDKKLESYLITVFLLNLES</sequence>
<reference evidence="1" key="1">
    <citation type="submission" date="2014-11" db="EMBL/GenBank/DDBJ databases">
        <authorList>
            <person name="Amaro Gonzalez C."/>
        </authorList>
    </citation>
    <scope>NUCLEOTIDE SEQUENCE</scope>
</reference>
<dbReference type="AlphaFoldDB" id="A0A0E9T3G2"/>
<organism evidence="1">
    <name type="scientific">Anguilla anguilla</name>
    <name type="common">European freshwater eel</name>
    <name type="synonym">Muraena anguilla</name>
    <dbReference type="NCBI Taxonomy" id="7936"/>
    <lineage>
        <taxon>Eukaryota</taxon>
        <taxon>Metazoa</taxon>
        <taxon>Chordata</taxon>
        <taxon>Craniata</taxon>
        <taxon>Vertebrata</taxon>
        <taxon>Euteleostomi</taxon>
        <taxon>Actinopterygii</taxon>
        <taxon>Neopterygii</taxon>
        <taxon>Teleostei</taxon>
        <taxon>Anguilliformes</taxon>
        <taxon>Anguillidae</taxon>
        <taxon>Anguilla</taxon>
    </lineage>
</organism>
<evidence type="ECO:0000313" key="1">
    <source>
        <dbReference type="EMBL" id="JAH48159.1"/>
    </source>
</evidence>
<proteinExistence type="predicted"/>
<name>A0A0E9T3G2_ANGAN</name>
<protein>
    <submittedName>
        <fullName evidence="1">Uncharacterized protein</fullName>
    </submittedName>
</protein>
<dbReference type="EMBL" id="GBXM01060418">
    <property type="protein sequence ID" value="JAH48159.1"/>
    <property type="molecule type" value="Transcribed_RNA"/>
</dbReference>
<accession>A0A0E9T3G2</accession>
<reference evidence="1" key="2">
    <citation type="journal article" date="2015" name="Fish Shellfish Immunol.">
        <title>Early steps in the European eel (Anguilla anguilla)-Vibrio vulnificus interaction in the gills: Role of the RtxA13 toxin.</title>
        <authorList>
            <person name="Callol A."/>
            <person name="Pajuelo D."/>
            <person name="Ebbesson L."/>
            <person name="Teles M."/>
            <person name="MacKenzie S."/>
            <person name="Amaro C."/>
        </authorList>
    </citation>
    <scope>NUCLEOTIDE SEQUENCE</scope>
</reference>